<evidence type="ECO:0000259" key="3">
    <source>
        <dbReference type="Pfam" id="PF00561"/>
    </source>
</evidence>
<dbReference type="PANTHER" id="PTHR43798:SF31">
    <property type="entry name" value="AB HYDROLASE SUPERFAMILY PROTEIN YCLE"/>
    <property type="match status" value="1"/>
</dbReference>
<keyword evidence="2 4" id="KW-0378">Hydrolase</keyword>
<dbReference type="Gene3D" id="3.40.50.1820">
    <property type="entry name" value="alpha/beta hydrolase"/>
    <property type="match status" value="1"/>
</dbReference>
<evidence type="ECO:0000313" key="4">
    <source>
        <dbReference type="EMBL" id="GGG79464.1"/>
    </source>
</evidence>
<dbReference type="PANTHER" id="PTHR43798">
    <property type="entry name" value="MONOACYLGLYCEROL LIPASE"/>
    <property type="match status" value="1"/>
</dbReference>
<reference evidence="4" key="2">
    <citation type="submission" date="2020-09" db="EMBL/GenBank/DDBJ databases">
        <authorList>
            <person name="Sun Q."/>
            <person name="Zhou Y."/>
        </authorList>
    </citation>
    <scope>NUCLEOTIDE SEQUENCE</scope>
    <source>
        <strain evidence="4">CGMCC 1.12754</strain>
    </source>
</reference>
<dbReference type="Pfam" id="PF00561">
    <property type="entry name" value="Abhydrolase_1"/>
    <property type="match status" value="1"/>
</dbReference>
<evidence type="ECO:0000313" key="5">
    <source>
        <dbReference type="Proteomes" id="UP000622860"/>
    </source>
</evidence>
<feature type="domain" description="AB hydrolase-1" evidence="3">
    <location>
        <begin position="30"/>
        <end position="268"/>
    </location>
</feature>
<dbReference type="Proteomes" id="UP000622860">
    <property type="component" value="Unassembled WGS sequence"/>
</dbReference>
<dbReference type="SUPFAM" id="SSF53474">
    <property type="entry name" value="alpha/beta-Hydrolases"/>
    <property type="match status" value="1"/>
</dbReference>
<dbReference type="AlphaFoldDB" id="A0A917HI83"/>
<dbReference type="PRINTS" id="PR00111">
    <property type="entry name" value="ABHYDROLASE"/>
</dbReference>
<proteinExistence type="inferred from homology"/>
<evidence type="ECO:0000256" key="2">
    <source>
        <dbReference type="ARBA" id="ARBA00022801"/>
    </source>
</evidence>
<dbReference type="RefSeq" id="WP_188455814.1">
    <property type="nucleotide sequence ID" value="NZ_BMFR01000011.1"/>
</dbReference>
<dbReference type="InterPro" id="IPR000073">
    <property type="entry name" value="AB_hydrolase_1"/>
</dbReference>
<gene>
    <name evidence="4" type="ORF">GCM10011398_26010</name>
</gene>
<accession>A0A917HI83</accession>
<comment type="similarity">
    <text evidence="1">Belongs to the peptidase S33 family.</text>
</comment>
<dbReference type="InterPro" id="IPR050266">
    <property type="entry name" value="AB_hydrolase_sf"/>
</dbReference>
<organism evidence="4 5">
    <name type="scientific">Virgibacillus oceani</name>
    <dbReference type="NCBI Taxonomy" id="1479511"/>
    <lineage>
        <taxon>Bacteria</taxon>
        <taxon>Bacillati</taxon>
        <taxon>Bacillota</taxon>
        <taxon>Bacilli</taxon>
        <taxon>Bacillales</taxon>
        <taxon>Bacillaceae</taxon>
        <taxon>Virgibacillus</taxon>
    </lineage>
</organism>
<comment type="caution">
    <text evidence="4">The sequence shown here is derived from an EMBL/GenBank/DDBJ whole genome shotgun (WGS) entry which is preliminary data.</text>
</comment>
<dbReference type="InterPro" id="IPR002410">
    <property type="entry name" value="Peptidase_S33"/>
</dbReference>
<name>A0A917HI83_9BACI</name>
<dbReference type="GO" id="GO:0004177">
    <property type="term" value="F:aminopeptidase activity"/>
    <property type="evidence" value="ECO:0007669"/>
    <property type="project" value="UniProtKB-EC"/>
</dbReference>
<reference evidence="4" key="1">
    <citation type="journal article" date="2014" name="Int. J. Syst. Evol. Microbiol.">
        <title>Complete genome sequence of Corynebacterium casei LMG S-19264T (=DSM 44701T), isolated from a smear-ripened cheese.</title>
        <authorList>
            <consortium name="US DOE Joint Genome Institute (JGI-PGF)"/>
            <person name="Walter F."/>
            <person name="Albersmeier A."/>
            <person name="Kalinowski J."/>
            <person name="Ruckert C."/>
        </authorList>
    </citation>
    <scope>NUCLEOTIDE SEQUENCE</scope>
    <source>
        <strain evidence="4">CGMCC 1.12754</strain>
    </source>
</reference>
<dbReference type="GO" id="GO:0016020">
    <property type="term" value="C:membrane"/>
    <property type="evidence" value="ECO:0007669"/>
    <property type="project" value="TreeGrafter"/>
</dbReference>
<keyword evidence="5" id="KW-1185">Reference proteome</keyword>
<dbReference type="EMBL" id="BMFR01000011">
    <property type="protein sequence ID" value="GGG79464.1"/>
    <property type="molecule type" value="Genomic_DNA"/>
</dbReference>
<dbReference type="PRINTS" id="PR00793">
    <property type="entry name" value="PROAMNOPTASE"/>
</dbReference>
<dbReference type="GO" id="GO:0006508">
    <property type="term" value="P:proteolysis"/>
    <property type="evidence" value="ECO:0007669"/>
    <property type="project" value="InterPro"/>
</dbReference>
<evidence type="ECO:0000256" key="1">
    <source>
        <dbReference type="ARBA" id="ARBA00010088"/>
    </source>
</evidence>
<protein>
    <submittedName>
        <fullName evidence="4">Hydrolase</fullName>
    </submittedName>
</protein>
<dbReference type="InterPro" id="IPR029058">
    <property type="entry name" value="AB_hydrolase_fold"/>
</dbReference>
<sequence length="286" mass="32344">MYAAVNQTKLFFDVNGDGVTIRNGDIIQKPVVFVLHGGPGGSHLNFKPHLDALTEQAQLVYIDMRGCGYSAEGDPETYTLKQNVADIEALREYLGLEKVWILGHSYGGMVALQYALQYQEKLSGLVLCTTSSSYRFIEKAKKFVEENGNKEQKKYANKLWSGDFQSEEELQEYYHVMDSLYAITSAKPSSKKKAKVKRSYQALNQGFGGFLRSFDITDQLKNIKVPTLILAGRYDWITPVSENEAIHQQIPNSSFHVLEKSSHSLFVDQNEESLSLIAQFLRKEHI</sequence>